<evidence type="ECO:0000256" key="1">
    <source>
        <dbReference type="ARBA" id="ARBA00004141"/>
    </source>
</evidence>
<dbReference type="SUPFAM" id="SSF51735">
    <property type="entry name" value="NAD(P)-binding Rossmann-fold domains"/>
    <property type="match status" value="1"/>
</dbReference>
<evidence type="ECO:0000256" key="4">
    <source>
        <dbReference type="ARBA" id="ARBA00022449"/>
    </source>
</evidence>
<keyword evidence="8 11" id="KW-1133">Transmembrane helix</keyword>
<dbReference type="PROSITE" id="PS51201">
    <property type="entry name" value="RCK_N"/>
    <property type="match status" value="1"/>
</dbReference>
<comment type="subcellular location">
    <subcellularLocation>
        <location evidence="1">Membrane</location>
        <topology evidence="1">Multi-pass membrane protein</topology>
    </subcellularLocation>
</comment>
<feature type="transmembrane region" description="Helical" evidence="11">
    <location>
        <begin position="300"/>
        <end position="320"/>
    </location>
</feature>
<dbReference type="EMBL" id="JBHSAB010000014">
    <property type="protein sequence ID" value="MFC3908895.1"/>
    <property type="molecule type" value="Genomic_DNA"/>
</dbReference>
<accession>A0ABV8CF81</accession>
<name>A0ABV8CF81_9GAMM</name>
<feature type="transmembrane region" description="Helical" evidence="11">
    <location>
        <begin position="86"/>
        <end position="108"/>
    </location>
</feature>
<dbReference type="Gene3D" id="3.40.50.720">
    <property type="entry name" value="NAD(P)-binding Rossmann-like Domain"/>
    <property type="match status" value="1"/>
</dbReference>
<evidence type="ECO:0000259" key="12">
    <source>
        <dbReference type="PROSITE" id="PS51201"/>
    </source>
</evidence>
<keyword evidence="6 11" id="KW-0812">Transmembrane</keyword>
<dbReference type="InterPro" id="IPR006153">
    <property type="entry name" value="Cation/H_exchanger_TM"/>
</dbReference>
<dbReference type="InterPro" id="IPR036291">
    <property type="entry name" value="NAD(P)-bd_dom_sf"/>
</dbReference>
<dbReference type="Proteomes" id="UP001595758">
    <property type="component" value="Unassembled WGS sequence"/>
</dbReference>
<dbReference type="Pfam" id="PF00999">
    <property type="entry name" value="Na_H_Exchanger"/>
    <property type="match status" value="1"/>
</dbReference>
<protein>
    <submittedName>
        <fullName evidence="13">Monovalent cation:proton antiporter-2 (CPA2) family protein</fullName>
    </submittedName>
</protein>
<keyword evidence="7" id="KW-0630">Potassium</keyword>
<evidence type="ECO:0000256" key="2">
    <source>
        <dbReference type="ARBA" id="ARBA00005551"/>
    </source>
</evidence>
<evidence type="ECO:0000313" key="13">
    <source>
        <dbReference type="EMBL" id="MFC3908895.1"/>
    </source>
</evidence>
<feature type="transmembrane region" description="Helical" evidence="11">
    <location>
        <begin position="245"/>
        <end position="263"/>
    </location>
</feature>
<feature type="transmembrane region" description="Helical" evidence="11">
    <location>
        <begin position="31"/>
        <end position="49"/>
    </location>
</feature>
<dbReference type="InterPro" id="IPR004771">
    <property type="entry name" value="K/H_exchanger"/>
</dbReference>
<dbReference type="NCBIfam" id="TIGR00932">
    <property type="entry name" value="2a37"/>
    <property type="match status" value="1"/>
</dbReference>
<dbReference type="PANTHER" id="PTHR46157:SF4">
    <property type="entry name" value="K(+) EFFLUX ANTIPORTER 3, CHLOROPLASTIC"/>
    <property type="match status" value="1"/>
</dbReference>
<keyword evidence="10 11" id="KW-0472">Membrane</keyword>
<evidence type="ECO:0000256" key="3">
    <source>
        <dbReference type="ARBA" id="ARBA00022448"/>
    </source>
</evidence>
<feature type="transmembrane region" description="Helical" evidence="11">
    <location>
        <begin position="114"/>
        <end position="135"/>
    </location>
</feature>
<dbReference type="RefSeq" id="WP_382342609.1">
    <property type="nucleotide sequence ID" value="NZ_JBHSAB010000014.1"/>
</dbReference>
<feature type="domain" description="RCK N-terminal" evidence="12">
    <location>
        <begin position="407"/>
        <end position="531"/>
    </location>
</feature>
<keyword evidence="9" id="KW-0406">Ion transport</keyword>
<dbReference type="PANTHER" id="PTHR46157">
    <property type="entry name" value="K(+) EFFLUX ANTIPORTER 3, CHLOROPLASTIC"/>
    <property type="match status" value="1"/>
</dbReference>
<dbReference type="InterPro" id="IPR038770">
    <property type="entry name" value="Na+/solute_symporter_sf"/>
</dbReference>
<evidence type="ECO:0000313" key="14">
    <source>
        <dbReference type="Proteomes" id="UP001595758"/>
    </source>
</evidence>
<evidence type="ECO:0000256" key="11">
    <source>
        <dbReference type="SAM" id="Phobius"/>
    </source>
</evidence>
<evidence type="ECO:0000256" key="9">
    <source>
        <dbReference type="ARBA" id="ARBA00023065"/>
    </source>
</evidence>
<feature type="transmembrane region" description="Helical" evidence="11">
    <location>
        <begin position="188"/>
        <end position="208"/>
    </location>
</feature>
<dbReference type="InterPro" id="IPR003148">
    <property type="entry name" value="RCK_N"/>
</dbReference>
<sequence>MNSNPLSHVFIFLASASLIIPLASRFKLGSVLGYLIIGVLIGPFGFKLIGNASQIMHFAEFGVIMMLFLIGLELEPAMLWRLRKAIIGLGGAQVILTTAALTFLGMYLGYHWHVSLAVSMALSLSSTALVLQMLQEKNLLKTAEGETSFSVLLFQDIAVIFILVILPLLANPAEAEKLAANAVTQPEWLRALLIIVLIGSVIIAGHFLSRHLFLMVAKTNLREVFTATSLALIVGTTLLMQSVGVSPALGAFVAGVVLANSEYKRTLETDIEPFKGLLLGLFFISVGMSINFTLLMAKPWSILETVAAIITIKALILIILGRIFGLTAIQTIGFAFALSQVGEFAFVLFQFANSIHVISAAVTNFFTLAVALSMATTPFLMLIYYRIIVPQYMSILPKQEFDTISAQYSVILAGYGRFGQVIGRFLTAQGIKLTILEKDPEQIELLRKFGFKGYFGDASRLDLLKNAGADKAHLLLIAIDDADTTLDIVKTSKMYFPQLKLFARARNRRHAYELHKAGADYFKRETFDSALTMARDIMIHLGHSEESMRRKAKTFAQFDEMTLKQSFEFFDHEPEMISFSRQVSGELERILQSDQQAEKPKKKRS</sequence>
<evidence type="ECO:0000256" key="5">
    <source>
        <dbReference type="ARBA" id="ARBA00022538"/>
    </source>
</evidence>
<feature type="transmembrane region" description="Helical" evidence="11">
    <location>
        <begin position="6"/>
        <end position="24"/>
    </location>
</feature>
<keyword evidence="3" id="KW-0813">Transport</keyword>
<evidence type="ECO:0000256" key="6">
    <source>
        <dbReference type="ARBA" id="ARBA00022692"/>
    </source>
</evidence>
<evidence type="ECO:0000256" key="7">
    <source>
        <dbReference type="ARBA" id="ARBA00022958"/>
    </source>
</evidence>
<keyword evidence="4" id="KW-0050">Antiport</keyword>
<feature type="transmembrane region" description="Helical" evidence="11">
    <location>
        <begin position="55"/>
        <end position="74"/>
    </location>
</feature>
<gene>
    <name evidence="13" type="ORF">ACFORL_07370</name>
</gene>
<keyword evidence="5" id="KW-0633">Potassium transport</keyword>
<reference evidence="14" key="1">
    <citation type="journal article" date="2019" name="Int. J. Syst. Evol. Microbiol.">
        <title>The Global Catalogue of Microorganisms (GCM) 10K type strain sequencing project: providing services to taxonomists for standard genome sequencing and annotation.</title>
        <authorList>
            <consortium name="The Broad Institute Genomics Platform"/>
            <consortium name="The Broad Institute Genome Sequencing Center for Infectious Disease"/>
            <person name="Wu L."/>
            <person name="Ma J."/>
        </authorList>
    </citation>
    <scope>NUCLEOTIDE SEQUENCE [LARGE SCALE GENOMIC DNA]</scope>
    <source>
        <strain evidence="14">CCUG 59858</strain>
    </source>
</reference>
<evidence type="ECO:0000256" key="8">
    <source>
        <dbReference type="ARBA" id="ARBA00022989"/>
    </source>
</evidence>
<feature type="transmembrane region" description="Helical" evidence="11">
    <location>
        <begin position="332"/>
        <end position="352"/>
    </location>
</feature>
<comment type="caution">
    <text evidence="13">The sequence shown here is derived from an EMBL/GenBank/DDBJ whole genome shotgun (WGS) entry which is preliminary data.</text>
</comment>
<proteinExistence type="inferred from homology"/>
<dbReference type="Gene3D" id="1.20.1530.20">
    <property type="match status" value="1"/>
</dbReference>
<feature type="transmembrane region" description="Helical" evidence="11">
    <location>
        <begin position="275"/>
        <end position="294"/>
    </location>
</feature>
<evidence type="ECO:0000256" key="10">
    <source>
        <dbReference type="ARBA" id="ARBA00023136"/>
    </source>
</evidence>
<keyword evidence="14" id="KW-1185">Reference proteome</keyword>
<comment type="similarity">
    <text evidence="2">Belongs to the monovalent cation:proton antiporter 2 (CPA2) transporter (TC 2.A.37) family.</text>
</comment>
<feature type="transmembrane region" description="Helical" evidence="11">
    <location>
        <begin position="220"/>
        <end position="239"/>
    </location>
</feature>
<feature type="transmembrane region" description="Helical" evidence="11">
    <location>
        <begin position="147"/>
        <end position="168"/>
    </location>
</feature>
<feature type="transmembrane region" description="Helical" evidence="11">
    <location>
        <begin position="358"/>
        <end position="385"/>
    </location>
</feature>
<dbReference type="Pfam" id="PF02254">
    <property type="entry name" value="TrkA_N"/>
    <property type="match status" value="1"/>
</dbReference>
<organism evidence="13 14">
    <name type="scientific">Legionella dresdenensis</name>
    <dbReference type="NCBI Taxonomy" id="450200"/>
    <lineage>
        <taxon>Bacteria</taxon>
        <taxon>Pseudomonadati</taxon>
        <taxon>Pseudomonadota</taxon>
        <taxon>Gammaproteobacteria</taxon>
        <taxon>Legionellales</taxon>
        <taxon>Legionellaceae</taxon>
        <taxon>Legionella</taxon>
    </lineage>
</organism>